<keyword evidence="5" id="KW-0464">Manganese</keyword>
<evidence type="ECO:0000313" key="10">
    <source>
        <dbReference type="EMBL" id="TZE82415.1"/>
    </source>
</evidence>
<dbReference type="PROSITE" id="PS51371">
    <property type="entry name" value="CBS"/>
    <property type="match status" value="2"/>
</dbReference>
<dbReference type="SMART" id="SM00116">
    <property type="entry name" value="CBS"/>
    <property type="match status" value="2"/>
</dbReference>
<dbReference type="Pfam" id="PF01368">
    <property type="entry name" value="DHH"/>
    <property type="match status" value="1"/>
</dbReference>
<dbReference type="InterPro" id="IPR001667">
    <property type="entry name" value="DDH_dom"/>
</dbReference>
<evidence type="ECO:0000313" key="11">
    <source>
        <dbReference type="Proteomes" id="UP000322976"/>
    </source>
</evidence>
<name>A0A5D8QCL4_9THEO</name>
<evidence type="ECO:0000256" key="4">
    <source>
        <dbReference type="ARBA" id="ARBA00022801"/>
    </source>
</evidence>
<reference evidence="10 11" key="1">
    <citation type="submission" date="2019-08" db="EMBL/GenBank/DDBJ databases">
        <title>Calorimonas adulescens gen. nov., sp. nov., an anaerobic thermophilic bacterium from Sakhalin hot spring.</title>
        <authorList>
            <person name="Khomyakova M.A."/>
            <person name="Merkel A.Y."/>
            <person name="Novikov A."/>
            <person name="Bonch-Osmolovskaya E.A."/>
            <person name="Slobodkin A.I."/>
        </authorList>
    </citation>
    <scope>NUCLEOTIDE SEQUENCE [LARGE SCALE GENOMIC DNA]</scope>
    <source>
        <strain evidence="10 11">A05MB</strain>
    </source>
</reference>
<dbReference type="Gene3D" id="3.90.1640.10">
    <property type="entry name" value="inorganic pyrophosphatase (n-terminal core)"/>
    <property type="match status" value="1"/>
</dbReference>
<dbReference type="InterPro" id="IPR004097">
    <property type="entry name" value="DHHA2"/>
</dbReference>
<gene>
    <name evidence="10" type="ORF">FWJ32_05255</name>
</gene>
<comment type="cofactor">
    <cofactor evidence="1">
        <name>Mn(2+)</name>
        <dbReference type="ChEBI" id="CHEBI:29035"/>
    </cofactor>
</comment>
<feature type="domain" description="CBS" evidence="9">
    <location>
        <begin position="73"/>
        <end position="131"/>
    </location>
</feature>
<protein>
    <recommendedName>
        <fullName evidence="2">inorganic diphosphatase</fullName>
        <ecNumber evidence="2">3.6.1.1</ecNumber>
    </recommendedName>
    <alternativeName>
        <fullName evidence="6">Pyrophosphate phospho-hydrolase</fullName>
    </alternativeName>
</protein>
<dbReference type="SUPFAM" id="SSF64182">
    <property type="entry name" value="DHH phosphoesterases"/>
    <property type="match status" value="1"/>
</dbReference>
<dbReference type="Pfam" id="PF00571">
    <property type="entry name" value="CBS"/>
    <property type="match status" value="2"/>
</dbReference>
<dbReference type="AlphaFoldDB" id="A0A5D8QCL4"/>
<dbReference type="SMART" id="SM01131">
    <property type="entry name" value="DHHA2"/>
    <property type="match status" value="1"/>
</dbReference>
<evidence type="ECO:0000256" key="3">
    <source>
        <dbReference type="ARBA" id="ARBA00022723"/>
    </source>
</evidence>
<dbReference type="NCBIfam" id="NF011440">
    <property type="entry name" value="PRK14869.1-2"/>
    <property type="match status" value="1"/>
</dbReference>
<dbReference type="PANTHER" id="PTHR12112:SF22">
    <property type="entry name" value="MANGANESE-DEPENDENT INORGANIC PYROPHOSPHATASE-RELATED"/>
    <property type="match status" value="1"/>
</dbReference>
<keyword evidence="11" id="KW-1185">Reference proteome</keyword>
<dbReference type="SUPFAM" id="SSF75138">
    <property type="entry name" value="HprK N-terminal domain-like"/>
    <property type="match status" value="1"/>
</dbReference>
<dbReference type="NCBIfam" id="NF011442">
    <property type="entry name" value="PRK14869.1-4"/>
    <property type="match status" value="1"/>
</dbReference>
<dbReference type="EMBL" id="VTPS01000006">
    <property type="protein sequence ID" value="TZE82415.1"/>
    <property type="molecule type" value="Genomic_DNA"/>
</dbReference>
<evidence type="ECO:0000256" key="7">
    <source>
        <dbReference type="ARBA" id="ARBA00047820"/>
    </source>
</evidence>
<dbReference type="InterPro" id="IPR028979">
    <property type="entry name" value="Ser_kin/Pase_Hpr-like_N_sf"/>
</dbReference>
<feature type="domain" description="CBS" evidence="9">
    <location>
        <begin position="248"/>
        <end position="306"/>
    </location>
</feature>
<dbReference type="Gene3D" id="3.40.1390.20">
    <property type="entry name" value="HprK N-terminal domain-like"/>
    <property type="match status" value="1"/>
</dbReference>
<proteinExistence type="predicted"/>
<dbReference type="Gene3D" id="3.10.310.20">
    <property type="entry name" value="DHHA2 domain"/>
    <property type="match status" value="1"/>
</dbReference>
<evidence type="ECO:0000256" key="1">
    <source>
        <dbReference type="ARBA" id="ARBA00001936"/>
    </source>
</evidence>
<dbReference type="Gene3D" id="3.10.580.10">
    <property type="entry name" value="CBS-domain"/>
    <property type="match status" value="1"/>
</dbReference>
<dbReference type="FunFam" id="3.90.1640.10:FF:000001">
    <property type="entry name" value="Probable manganese-dependent inorganic pyrophosphatase"/>
    <property type="match status" value="1"/>
</dbReference>
<evidence type="ECO:0000259" key="9">
    <source>
        <dbReference type="PROSITE" id="PS51371"/>
    </source>
</evidence>
<dbReference type="InterPro" id="IPR010766">
    <property type="entry name" value="DRTGG"/>
</dbReference>
<dbReference type="GO" id="GO:0004427">
    <property type="term" value="F:inorganic diphosphate phosphatase activity"/>
    <property type="evidence" value="ECO:0007669"/>
    <property type="project" value="UniProtKB-EC"/>
</dbReference>
<dbReference type="NCBIfam" id="NF011443">
    <property type="entry name" value="PRK14869.1-5"/>
    <property type="match status" value="1"/>
</dbReference>
<sequence>MDSRIYIIGHKNPDTDSICSAIAYAYFKRQHSGVDAVPCRLGPVNAETRFVLNHFGLEEPEYIENVYTQIKDINYDRPLSVNGSWPMLAAWQLMQESGMGTVCVVDDSGKFLGLATLGDLAKVYLSQMNSLEKFNIPVNNAASVLSGEVITPGKGQLGGNLIVAAMSLDEVVKRIQPGDTIIVGDRPYIQKAAIEYGAGALIITGGIRPNDDIIELSRRHGVSLILVPCNTFDTVKYISQSIPISYIMKERDIVSFSEDDYIHEVTNTMSQYRYRNFPVVDENGAVIGLISRRHVLDYETKNVILVDHNEFSQTVDGINEANILEIIDHHRLGGVVTDKPILFKNQPVGCTSTIIYGIYEDAGVMPPPEIAGIMCAAIISDTLIFKSPTCTPKDIEAAHSLASIAGIDIKSFAGMMFKEGTSLDGKSPEDIFFTDFKEFHVDDFTIGVGQINVLADPGDIKRDILSYMKGLKEKGNYDVLLLMLTNIIDNGSEILWVSDYRDMLERAFSIDIYGNSFYLPGVVSRKNQVIPPIIRAVKSLKK</sequence>
<dbReference type="SUPFAM" id="SSF54631">
    <property type="entry name" value="CBS-domain pair"/>
    <property type="match status" value="1"/>
</dbReference>
<evidence type="ECO:0000256" key="8">
    <source>
        <dbReference type="PROSITE-ProRule" id="PRU00703"/>
    </source>
</evidence>
<dbReference type="GO" id="GO:0005737">
    <property type="term" value="C:cytoplasm"/>
    <property type="evidence" value="ECO:0007669"/>
    <property type="project" value="InterPro"/>
</dbReference>
<evidence type="ECO:0000256" key="2">
    <source>
        <dbReference type="ARBA" id="ARBA00012146"/>
    </source>
</evidence>
<accession>A0A5D8QCL4</accession>
<dbReference type="RefSeq" id="WP_149544927.1">
    <property type="nucleotide sequence ID" value="NZ_VTPS01000006.1"/>
</dbReference>
<dbReference type="Proteomes" id="UP000322976">
    <property type="component" value="Unassembled WGS sequence"/>
</dbReference>
<dbReference type="InterPro" id="IPR000644">
    <property type="entry name" value="CBS_dom"/>
</dbReference>
<keyword evidence="4 10" id="KW-0378">Hydrolase</keyword>
<evidence type="ECO:0000256" key="5">
    <source>
        <dbReference type="ARBA" id="ARBA00023211"/>
    </source>
</evidence>
<dbReference type="Pfam" id="PF02833">
    <property type="entry name" value="DHHA2"/>
    <property type="match status" value="1"/>
</dbReference>
<comment type="catalytic activity">
    <reaction evidence="7">
        <text>diphosphate + H2O = 2 phosphate + H(+)</text>
        <dbReference type="Rhea" id="RHEA:24576"/>
        <dbReference type="ChEBI" id="CHEBI:15377"/>
        <dbReference type="ChEBI" id="CHEBI:15378"/>
        <dbReference type="ChEBI" id="CHEBI:33019"/>
        <dbReference type="ChEBI" id="CHEBI:43474"/>
        <dbReference type="EC" id="3.6.1.1"/>
    </reaction>
</comment>
<keyword evidence="3" id="KW-0479">Metal-binding</keyword>
<evidence type="ECO:0000256" key="6">
    <source>
        <dbReference type="ARBA" id="ARBA00032535"/>
    </source>
</evidence>
<dbReference type="PANTHER" id="PTHR12112">
    <property type="entry name" value="BNIP - RELATED"/>
    <property type="match status" value="1"/>
</dbReference>
<dbReference type="InterPro" id="IPR046342">
    <property type="entry name" value="CBS_dom_sf"/>
</dbReference>
<organism evidence="10 11">
    <name type="scientific">Calorimonas adulescens</name>
    <dbReference type="NCBI Taxonomy" id="2606906"/>
    <lineage>
        <taxon>Bacteria</taxon>
        <taxon>Bacillati</taxon>
        <taxon>Bacillota</taxon>
        <taxon>Clostridia</taxon>
        <taxon>Thermoanaerobacterales</taxon>
        <taxon>Thermoanaerobacteraceae</taxon>
        <taxon>Calorimonas</taxon>
    </lineage>
</organism>
<dbReference type="InterPro" id="IPR038222">
    <property type="entry name" value="DHHA2_dom_sf"/>
</dbReference>
<keyword evidence="8" id="KW-0129">CBS domain</keyword>
<dbReference type="InterPro" id="IPR038763">
    <property type="entry name" value="DHH_sf"/>
</dbReference>
<comment type="caution">
    <text evidence="10">The sequence shown here is derived from an EMBL/GenBank/DDBJ whole genome shotgun (WGS) entry which is preliminary data.</text>
</comment>
<dbReference type="Pfam" id="PF07085">
    <property type="entry name" value="DRTGG"/>
    <property type="match status" value="1"/>
</dbReference>
<dbReference type="EC" id="3.6.1.1" evidence="2"/>
<dbReference type="GO" id="GO:0046872">
    <property type="term" value="F:metal ion binding"/>
    <property type="evidence" value="ECO:0007669"/>
    <property type="project" value="UniProtKB-KW"/>
</dbReference>